<feature type="chain" id="PRO_5015109315" evidence="1">
    <location>
        <begin position="20"/>
        <end position="133"/>
    </location>
</feature>
<feature type="signal peptide" evidence="1">
    <location>
        <begin position="1"/>
        <end position="19"/>
    </location>
</feature>
<organism evidence="2">
    <name type="scientific">Anthonomus grandis</name>
    <name type="common">Mexican cotton boll weevil</name>
    <name type="synonym">Anthonomus thurberiae</name>
    <dbReference type="NCBI Taxonomy" id="7044"/>
    <lineage>
        <taxon>Eukaryota</taxon>
        <taxon>Metazoa</taxon>
        <taxon>Ecdysozoa</taxon>
        <taxon>Arthropoda</taxon>
        <taxon>Hexapoda</taxon>
        <taxon>Insecta</taxon>
        <taxon>Pterygota</taxon>
        <taxon>Neoptera</taxon>
        <taxon>Endopterygota</taxon>
        <taxon>Coleoptera</taxon>
        <taxon>Polyphaga</taxon>
        <taxon>Cucujiformia</taxon>
        <taxon>Curculionidae</taxon>
        <taxon>Curculioninae</taxon>
        <taxon>Anthonomini</taxon>
        <taxon>Anthonomus</taxon>
    </lineage>
</organism>
<dbReference type="Pfam" id="PF01395">
    <property type="entry name" value="PBP_GOBP"/>
    <property type="match status" value="1"/>
</dbReference>
<accession>A0A2P9JZF5</accession>
<sequence>MSKFTVVLVLLVLATIAWARPSGVESSQIDRVAYERCLDQFFSAANNALRGYSRSFNVNEHFLCFSKALGWQNSDGSLNRKNIEGNVDKELGYAKAQQFKDECIIEYSTPELTAGHLFNCAKNYADQNAWLKN</sequence>
<dbReference type="EMBL" id="KY826469">
    <property type="protein sequence ID" value="AVI04897.1"/>
    <property type="molecule type" value="mRNA"/>
</dbReference>
<protein>
    <submittedName>
        <fullName evidence="2">Putative odorant-binding protein 18</fullName>
    </submittedName>
</protein>
<name>A0A2P9JZF5_ANTGR</name>
<dbReference type="SUPFAM" id="SSF47565">
    <property type="entry name" value="Insect pheromone/odorant-binding proteins"/>
    <property type="match status" value="1"/>
</dbReference>
<keyword evidence="1" id="KW-0732">Signal</keyword>
<proteinExistence type="evidence at transcript level"/>
<dbReference type="Gene3D" id="1.10.238.20">
    <property type="entry name" value="Pheromone/general odorant binding protein domain"/>
    <property type="match status" value="1"/>
</dbReference>
<evidence type="ECO:0000256" key="1">
    <source>
        <dbReference type="SAM" id="SignalP"/>
    </source>
</evidence>
<dbReference type="InterPro" id="IPR036728">
    <property type="entry name" value="PBP_GOBP_sf"/>
</dbReference>
<reference evidence="2" key="1">
    <citation type="submission" date="2017-03" db="EMBL/GenBank/DDBJ databases">
        <title>Hypothetical protein related to olfaction in boll weevil.</title>
        <authorList>
            <person name="Pires Paula D."/>
            <person name="C Togawa R."/>
        </authorList>
    </citation>
    <scope>NUCLEOTIDE SEQUENCE</scope>
</reference>
<dbReference type="AlphaFoldDB" id="A0A2P9JZF5"/>
<evidence type="ECO:0000313" key="2">
    <source>
        <dbReference type="EMBL" id="AVI04897.1"/>
    </source>
</evidence>
<dbReference type="InterPro" id="IPR006170">
    <property type="entry name" value="PBP/GOBP"/>
</dbReference>
<dbReference type="GO" id="GO:0005549">
    <property type="term" value="F:odorant binding"/>
    <property type="evidence" value="ECO:0007669"/>
    <property type="project" value="InterPro"/>
</dbReference>